<dbReference type="HOGENOM" id="CLU_127998_0_0_1"/>
<evidence type="ECO:0000256" key="3">
    <source>
        <dbReference type="ARBA" id="ARBA00022989"/>
    </source>
</evidence>
<dbReference type="PaxDb" id="10116-ENSRNOP00000067812"/>
<dbReference type="PANTHER" id="PTHR12591:SF1">
    <property type="entry name" value="GLUCOSE-6-PHOSPHATASE 2"/>
    <property type="match status" value="1"/>
</dbReference>
<proteinExistence type="predicted"/>
<dbReference type="eggNOG" id="ENOG502QS9B">
    <property type="taxonomic scope" value="Eukaryota"/>
</dbReference>
<accession>M0RDV1</accession>
<keyword evidence="4" id="KW-0472">Membrane</keyword>
<evidence type="ECO:0000313" key="5">
    <source>
        <dbReference type="Ensembl" id="ENSRNOP00000067812.2"/>
    </source>
</evidence>
<evidence type="ECO:0000256" key="4">
    <source>
        <dbReference type="ARBA" id="ARBA00023136"/>
    </source>
</evidence>
<dbReference type="Ensembl" id="ENSRNOT00000073549.3">
    <property type="protein sequence ID" value="ENSRNOP00000067812.2"/>
    <property type="gene ID" value="ENSRNOG00000050620.4"/>
</dbReference>
<evidence type="ECO:0000313" key="6">
    <source>
        <dbReference type="Proteomes" id="UP000002494"/>
    </source>
</evidence>
<evidence type="ECO:0000256" key="1">
    <source>
        <dbReference type="ARBA" id="ARBA00004141"/>
    </source>
</evidence>
<dbReference type="AlphaFoldDB" id="M0RDV1"/>
<name>M0RDV1_RAT</name>
<organism evidence="5 6">
    <name type="scientific">Rattus norvegicus</name>
    <name type="common">Rat</name>
    <dbReference type="NCBI Taxonomy" id="10116"/>
    <lineage>
        <taxon>Eukaryota</taxon>
        <taxon>Metazoa</taxon>
        <taxon>Chordata</taxon>
        <taxon>Craniata</taxon>
        <taxon>Vertebrata</taxon>
        <taxon>Euteleostomi</taxon>
        <taxon>Mammalia</taxon>
        <taxon>Eutheria</taxon>
        <taxon>Euarchontoglires</taxon>
        <taxon>Glires</taxon>
        <taxon>Rodentia</taxon>
        <taxon>Myomorpha</taxon>
        <taxon>Muroidea</taxon>
        <taxon>Muridae</taxon>
        <taxon>Murinae</taxon>
        <taxon>Rattus</taxon>
    </lineage>
</organism>
<dbReference type="Bgee" id="ENSRNOG00000050620">
    <property type="expression patterns" value="Expressed in testis"/>
</dbReference>
<keyword evidence="2" id="KW-0812">Transmembrane</keyword>
<dbReference type="RGD" id="15006006">
    <property type="gene designation" value="AABR07052465.1"/>
</dbReference>
<reference evidence="5" key="2">
    <citation type="submission" date="2025-08" db="UniProtKB">
        <authorList>
            <consortium name="Ensembl"/>
        </authorList>
    </citation>
    <scope>IDENTIFICATION</scope>
    <source>
        <strain evidence="5">Brown Norway</strain>
    </source>
</reference>
<sequence>MDFHRSGLVIQHLEKDYRAYYGFLNFISNVGDPRNIFSIYFPLWFQLNQTVGTKMIWVAVVGDWFNLVFKWILSGHCPYWWIQETEIYPNHSSPCLEQIPTPCETGPGSPCGLAMGSSCVWYVMVTAALNYTVSWMDESSNTLHRDASSRGLQ</sequence>
<dbReference type="VEuPathDB" id="HostDB:ENSRNOG00000050620"/>
<keyword evidence="3" id="KW-1133">Transmembrane helix</keyword>
<protein>
    <recommendedName>
        <fullName evidence="8">Glucose-6-phosphatase catalytic subunit 2</fullName>
    </recommendedName>
</protein>
<reference evidence="5" key="1">
    <citation type="submission" date="2024-01" db="EMBL/GenBank/DDBJ databases">
        <title>GRCr8: a new rat reference genome assembly contstructed from accurate long reads and long range scaffolding.</title>
        <authorList>
            <person name="Doris P.A."/>
            <person name="Kalbfleisch T."/>
            <person name="Li K."/>
            <person name="Howe K."/>
            <person name="Wood J."/>
        </authorList>
    </citation>
    <scope>NUCLEOTIDE SEQUENCE [LARGE SCALE GENOMIC DNA]</scope>
    <source>
        <strain evidence="5">Brown Norway</strain>
    </source>
</reference>
<dbReference type="GeneTree" id="ENSGT00950000183150"/>
<dbReference type="AGR" id="RGD:15006006"/>
<dbReference type="GO" id="GO:0016020">
    <property type="term" value="C:membrane"/>
    <property type="evidence" value="ECO:0007669"/>
    <property type="project" value="UniProtKB-SubCell"/>
</dbReference>
<evidence type="ECO:0000256" key="2">
    <source>
        <dbReference type="ARBA" id="ARBA00022692"/>
    </source>
</evidence>
<dbReference type="Proteomes" id="UP000002494">
    <property type="component" value="Chromosome 3"/>
</dbReference>
<dbReference type="PANTHER" id="PTHR12591">
    <property type="entry name" value="GLUCOSE-6-PHOSPHATASE"/>
    <property type="match status" value="1"/>
</dbReference>
<comment type="subcellular location">
    <subcellularLocation>
        <location evidence="1">Membrane</location>
        <topology evidence="1">Multi-pass membrane protein</topology>
    </subcellularLocation>
</comment>
<dbReference type="OMA" id="TYYTEAN"/>
<gene>
    <name evidence="5 7" type="primary">AABR07052465.1</name>
</gene>
<evidence type="ECO:0008006" key="8">
    <source>
        <dbReference type="Google" id="ProtNLM"/>
    </source>
</evidence>
<evidence type="ECO:0000313" key="7">
    <source>
        <dbReference type="RGD" id="15006006"/>
    </source>
</evidence>
<reference evidence="5" key="3">
    <citation type="submission" date="2025-09" db="UniProtKB">
        <authorList>
            <consortium name="Ensembl"/>
        </authorList>
    </citation>
    <scope>IDENTIFICATION</scope>
    <source>
        <strain evidence="5">Brown Norway</strain>
    </source>
</reference>
<keyword evidence="6" id="KW-1185">Reference proteome</keyword>
<dbReference type="ExpressionAtlas" id="M0RDV1">
    <property type="expression patterns" value="baseline"/>
</dbReference>